<feature type="chain" id="PRO_5041317623" description="Secreted protein" evidence="1">
    <location>
        <begin position="17"/>
        <end position="149"/>
    </location>
</feature>
<proteinExistence type="predicted"/>
<dbReference type="AlphaFoldDB" id="A0AA39YQZ8"/>
<evidence type="ECO:0008006" key="4">
    <source>
        <dbReference type="Google" id="ProtNLM"/>
    </source>
</evidence>
<organism evidence="2 3">
    <name type="scientific">Cercophora newfieldiana</name>
    <dbReference type="NCBI Taxonomy" id="92897"/>
    <lineage>
        <taxon>Eukaryota</taxon>
        <taxon>Fungi</taxon>
        <taxon>Dikarya</taxon>
        <taxon>Ascomycota</taxon>
        <taxon>Pezizomycotina</taxon>
        <taxon>Sordariomycetes</taxon>
        <taxon>Sordariomycetidae</taxon>
        <taxon>Sordariales</taxon>
        <taxon>Lasiosphaeriaceae</taxon>
        <taxon>Cercophora</taxon>
    </lineage>
</organism>
<name>A0AA39YQZ8_9PEZI</name>
<dbReference type="Proteomes" id="UP001174936">
    <property type="component" value="Unassembled WGS sequence"/>
</dbReference>
<evidence type="ECO:0000313" key="2">
    <source>
        <dbReference type="EMBL" id="KAK0657016.1"/>
    </source>
</evidence>
<evidence type="ECO:0000313" key="3">
    <source>
        <dbReference type="Proteomes" id="UP001174936"/>
    </source>
</evidence>
<keyword evidence="3" id="KW-1185">Reference proteome</keyword>
<comment type="caution">
    <text evidence="2">The sequence shown here is derived from an EMBL/GenBank/DDBJ whole genome shotgun (WGS) entry which is preliminary data.</text>
</comment>
<protein>
    <recommendedName>
        <fullName evidence="4">Secreted protein</fullName>
    </recommendedName>
</protein>
<gene>
    <name evidence="2" type="ORF">B0T16DRAFT_400731</name>
</gene>
<dbReference type="EMBL" id="JAULSV010000001">
    <property type="protein sequence ID" value="KAK0657016.1"/>
    <property type="molecule type" value="Genomic_DNA"/>
</dbReference>
<evidence type="ECO:0000256" key="1">
    <source>
        <dbReference type="SAM" id="SignalP"/>
    </source>
</evidence>
<reference evidence="2" key="1">
    <citation type="submission" date="2023-06" db="EMBL/GenBank/DDBJ databases">
        <title>Genome-scale phylogeny and comparative genomics of the fungal order Sordariales.</title>
        <authorList>
            <consortium name="Lawrence Berkeley National Laboratory"/>
            <person name="Hensen N."/>
            <person name="Bonometti L."/>
            <person name="Westerberg I."/>
            <person name="Brannstrom I.O."/>
            <person name="Guillou S."/>
            <person name="Cros-Aarteil S."/>
            <person name="Calhoun S."/>
            <person name="Haridas S."/>
            <person name="Kuo A."/>
            <person name="Mondo S."/>
            <person name="Pangilinan J."/>
            <person name="Riley R."/>
            <person name="Labutti K."/>
            <person name="Andreopoulos B."/>
            <person name="Lipzen A."/>
            <person name="Chen C."/>
            <person name="Yanf M."/>
            <person name="Daum C."/>
            <person name="Ng V."/>
            <person name="Clum A."/>
            <person name="Steindorff A."/>
            <person name="Ohm R."/>
            <person name="Martin F."/>
            <person name="Silar P."/>
            <person name="Natvig D."/>
            <person name="Lalanne C."/>
            <person name="Gautier V."/>
            <person name="Ament-Velasquez S.L."/>
            <person name="Kruys A."/>
            <person name="Hutchinson M.I."/>
            <person name="Powell A.J."/>
            <person name="Barry K."/>
            <person name="Miller A.N."/>
            <person name="Grigoriev I.V."/>
            <person name="Debuchy R."/>
            <person name="Gladieux P."/>
            <person name="Thoren M.H."/>
            <person name="Johannesson H."/>
        </authorList>
    </citation>
    <scope>NUCLEOTIDE SEQUENCE</scope>
    <source>
        <strain evidence="2">SMH2532-1</strain>
    </source>
</reference>
<keyword evidence="1" id="KW-0732">Signal</keyword>
<sequence length="149" mass="16457">MKLLQLLPALVVAVAAVDVRFWPEPGCGGGYHIICTNLNPNRCCGIARDNWEWLSIMFYGIDPNWNINYRAHGGGNCNTLVYSETVTFGTYWCLGHSRDRTLTGAGYSFVGKRSVGDEDQECARADTLVFDDGSKYNLTALDDGAFDSM</sequence>
<accession>A0AA39YQZ8</accession>
<feature type="signal peptide" evidence="1">
    <location>
        <begin position="1"/>
        <end position="16"/>
    </location>
</feature>